<name>A0ACB7F6D0_NIBAL</name>
<evidence type="ECO:0000313" key="1">
    <source>
        <dbReference type="EMBL" id="KAG8009947.1"/>
    </source>
</evidence>
<comment type="caution">
    <text evidence="1">The sequence shown here is derived from an EMBL/GenBank/DDBJ whole genome shotgun (WGS) entry which is preliminary data.</text>
</comment>
<gene>
    <name evidence="1" type="ORF">GBF38_014055</name>
</gene>
<accession>A0ACB7F6D0</accession>
<protein>
    <submittedName>
        <fullName evidence="1">Uncharacterized protein</fullName>
    </submittedName>
</protein>
<organism evidence="1 2">
    <name type="scientific">Nibea albiflora</name>
    <name type="common">Yellow drum</name>
    <name type="synonym">Corvina albiflora</name>
    <dbReference type="NCBI Taxonomy" id="240163"/>
    <lineage>
        <taxon>Eukaryota</taxon>
        <taxon>Metazoa</taxon>
        <taxon>Chordata</taxon>
        <taxon>Craniata</taxon>
        <taxon>Vertebrata</taxon>
        <taxon>Euteleostomi</taxon>
        <taxon>Actinopterygii</taxon>
        <taxon>Neopterygii</taxon>
        <taxon>Teleostei</taxon>
        <taxon>Neoteleostei</taxon>
        <taxon>Acanthomorphata</taxon>
        <taxon>Eupercaria</taxon>
        <taxon>Sciaenidae</taxon>
        <taxon>Nibea</taxon>
    </lineage>
</organism>
<keyword evidence="2" id="KW-1185">Reference proteome</keyword>
<dbReference type="Proteomes" id="UP000805704">
    <property type="component" value="Chromosome 16"/>
</dbReference>
<dbReference type="EMBL" id="CM024804">
    <property type="protein sequence ID" value="KAG8009947.1"/>
    <property type="molecule type" value="Genomic_DNA"/>
</dbReference>
<reference evidence="1" key="1">
    <citation type="submission" date="2020-04" db="EMBL/GenBank/DDBJ databases">
        <title>A chromosome-scale assembly and high-density genetic map of the yellow drum (Nibea albiflora) genome.</title>
        <authorList>
            <person name="Xu D."/>
            <person name="Zhang W."/>
            <person name="Chen R."/>
            <person name="Tan P."/>
            <person name="Wang L."/>
            <person name="Song H."/>
            <person name="Tian L."/>
            <person name="Zhu Q."/>
            <person name="Wang B."/>
        </authorList>
    </citation>
    <scope>NUCLEOTIDE SEQUENCE</scope>
    <source>
        <strain evidence="1">ZJHYS-2018</strain>
    </source>
</reference>
<sequence>MQCQWLSWDAVGELAARCPLERDLEDLCFMKDCVPTFSAPPHFMPLPLLQRQRGRDGERENCLLLPLSIGKQLSTPPPPSKSNKATAPLDLLLSPLGQQTNYMYPFSCGGKAQSPNLLAAPLREKINTASPYQCQDCPAMISDSGLINSQRRTTSFKARGE</sequence>
<evidence type="ECO:0000313" key="2">
    <source>
        <dbReference type="Proteomes" id="UP000805704"/>
    </source>
</evidence>
<proteinExistence type="predicted"/>